<organism evidence="9 10">
    <name type="scientific">Bos indicus x Bos taurus</name>
    <name type="common">Hybrid cattle</name>
    <dbReference type="NCBI Taxonomy" id="30522"/>
    <lineage>
        <taxon>Eukaryota</taxon>
        <taxon>Metazoa</taxon>
        <taxon>Chordata</taxon>
        <taxon>Craniata</taxon>
        <taxon>Vertebrata</taxon>
        <taxon>Euteleostomi</taxon>
        <taxon>Mammalia</taxon>
        <taxon>Eutheria</taxon>
        <taxon>Laurasiatheria</taxon>
        <taxon>Artiodactyla</taxon>
        <taxon>Ruminantia</taxon>
        <taxon>Pecora</taxon>
        <taxon>Bovidae</taxon>
        <taxon>Bovinae</taxon>
        <taxon>Bos</taxon>
    </lineage>
</organism>
<keyword evidence="7" id="KW-0732">Signal</keyword>
<keyword evidence="4" id="KW-0472">Membrane</keyword>
<dbReference type="GO" id="GO:0005102">
    <property type="term" value="F:signaling receptor binding"/>
    <property type="evidence" value="ECO:0007669"/>
    <property type="project" value="TreeGrafter"/>
</dbReference>
<feature type="chain" id="PRO_5021262382" description="MHC class I-like antigen recognition-like domain-containing protein" evidence="7">
    <location>
        <begin position="27"/>
        <end position="218"/>
    </location>
</feature>
<dbReference type="Gene3D" id="3.30.500.10">
    <property type="entry name" value="MHC class I-like antigen recognition-like"/>
    <property type="match status" value="1"/>
</dbReference>
<keyword evidence="2" id="KW-0490">MHC I</keyword>
<evidence type="ECO:0000313" key="9">
    <source>
        <dbReference type="Ensembl" id="ENSBIXP00000006664.1"/>
    </source>
</evidence>
<dbReference type="GO" id="GO:0002476">
    <property type="term" value="P:antigen processing and presentation of endogenous peptide antigen via MHC class Ib"/>
    <property type="evidence" value="ECO:0007669"/>
    <property type="project" value="TreeGrafter"/>
</dbReference>
<dbReference type="PANTHER" id="PTHR16675">
    <property type="entry name" value="MHC CLASS I-RELATED"/>
    <property type="match status" value="1"/>
</dbReference>
<feature type="region of interest" description="Disordered" evidence="6">
    <location>
        <begin position="154"/>
        <end position="218"/>
    </location>
</feature>
<evidence type="ECO:0000256" key="3">
    <source>
        <dbReference type="ARBA" id="ARBA00022859"/>
    </source>
</evidence>
<dbReference type="Proteomes" id="UP000314981">
    <property type="component" value="Chromosome 23"/>
</dbReference>
<dbReference type="GO" id="GO:0030670">
    <property type="term" value="C:phagocytic vesicle membrane"/>
    <property type="evidence" value="ECO:0007669"/>
    <property type="project" value="UniProtKB-ARBA"/>
</dbReference>
<protein>
    <recommendedName>
        <fullName evidence="8">MHC class I-like antigen recognition-like domain-containing protein</fullName>
    </recommendedName>
</protein>
<dbReference type="OMA" id="MELRAPW"/>
<evidence type="ECO:0000259" key="8">
    <source>
        <dbReference type="Pfam" id="PF00129"/>
    </source>
</evidence>
<dbReference type="AlphaFoldDB" id="A0A4W2C1N1"/>
<evidence type="ECO:0000313" key="10">
    <source>
        <dbReference type="Proteomes" id="UP000314981"/>
    </source>
</evidence>
<feature type="region of interest" description="Disordered" evidence="6">
    <location>
        <begin position="32"/>
        <end position="67"/>
    </location>
</feature>
<dbReference type="GO" id="GO:0005615">
    <property type="term" value="C:extracellular space"/>
    <property type="evidence" value="ECO:0007669"/>
    <property type="project" value="TreeGrafter"/>
</dbReference>
<dbReference type="InterPro" id="IPR050208">
    <property type="entry name" value="MHC_class-I_related"/>
</dbReference>
<dbReference type="GO" id="GO:0042612">
    <property type="term" value="C:MHC class I protein complex"/>
    <property type="evidence" value="ECO:0007669"/>
    <property type="project" value="UniProtKB-KW"/>
</dbReference>
<dbReference type="GO" id="GO:0002486">
    <property type="term" value="P:antigen processing and presentation of endogenous peptide antigen via MHC class I via ER pathway, TAP-independent"/>
    <property type="evidence" value="ECO:0007669"/>
    <property type="project" value="TreeGrafter"/>
</dbReference>
<keyword evidence="10" id="KW-1185">Reference proteome</keyword>
<feature type="compositionally biased region" description="Low complexity" evidence="6">
    <location>
        <begin position="164"/>
        <end position="173"/>
    </location>
</feature>
<feature type="signal peptide" evidence="7">
    <location>
        <begin position="1"/>
        <end position="26"/>
    </location>
</feature>
<dbReference type="GO" id="GO:0098553">
    <property type="term" value="C:lumenal side of endoplasmic reticulum membrane"/>
    <property type="evidence" value="ECO:0007669"/>
    <property type="project" value="UniProtKB-ARBA"/>
</dbReference>
<dbReference type="Ensembl" id="ENSBIXT00000003303.1">
    <property type="protein sequence ID" value="ENSBIXP00000006664.1"/>
    <property type="gene ID" value="ENSBIXG00000012762.1"/>
</dbReference>
<evidence type="ECO:0000256" key="2">
    <source>
        <dbReference type="ARBA" id="ARBA00022451"/>
    </source>
</evidence>
<reference evidence="9" key="2">
    <citation type="submission" date="2025-08" db="UniProtKB">
        <authorList>
            <consortium name="Ensembl"/>
        </authorList>
    </citation>
    <scope>IDENTIFICATION</scope>
</reference>
<reference evidence="9 10" key="1">
    <citation type="submission" date="2018-11" db="EMBL/GenBank/DDBJ databases">
        <title>Haplotype-resolved cattle genomes.</title>
        <authorList>
            <person name="Low W.Y."/>
            <person name="Tearle R."/>
            <person name="Bickhart D.M."/>
            <person name="Rosen B.D."/>
            <person name="Koren S."/>
            <person name="Rhie A."/>
            <person name="Hiendleder S."/>
            <person name="Phillippy A.M."/>
            <person name="Smith T.P.L."/>
            <person name="Williams J.L."/>
        </authorList>
    </citation>
    <scope>NUCLEOTIDE SEQUENCE [LARGE SCALE GENOMIC DNA]</scope>
</reference>
<dbReference type="GO" id="GO:0006955">
    <property type="term" value="P:immune response"/>
    <property type="evidence" value="ECO:0007669"/>
    <property type="project" value="TreeGrafter"/>
</dbReference>
<dbReference type="InterPro" id="IPR011162">
    <property type="entry name" value="MHC_I/II-like_Ag-recog"/>
</dbReference>
<dbReference type="GO" id="GO:0009897">
    <property type="term" value="C:external side of plasma membrane"/>
    <property type="evidence" value="ECO:0007669"/>
    <property type="project" value="TreeGrafter"/>
</dbReference>
<feature type="compositionally biased region" description="Basic and acidic residues" evidence="6">
    <location>
        <begin position="192"/>
        <end position="203"/>
    </location>
</feature>
<dbReference type="SUPFAM" id="SSF54452">
    <property type="entry name" value="MHC antigen-recognition domain"/>
    <property type="match status" value="1"/>
</dbReference>
<dbReference type="GO" id="GO:0001916">
    <property type="term" value="P:positive regulation of T cell mediated cytotoxicity"/>
    <property type="evidence" value="ECO:0007669"/>
    <property type="project" value="TreeGrafter"/>
</dbReference>
<dbReference type="FunFam" id="3.30.500.10:FF:000013">
    <property type="entry name" value="Histocompatibility 2, blastocyst"/>
    <property type="match status" value="1"/>
</dbReference>
<dbReference type="GO" id="GO:0042605">
    <property type="term" value="F:peptide antigen binding"/>
    <property type="evidence" value="ECO:0007669"/>
    <property type="project" value="TreeGrafter"/>
</dbReference>
<sequence length="218" mass="24209">MGIQVMGPRTLLLLLSGVLVLTETWAGECGVGRERPLRPSPLPAPSPLTRDPLQEEHRAGSHLSPPPGSHSLSYFCTCVSRPGLGEPRFLAVGYVDDTQFARFNSDAPNPRMELRAPWMEQEGPEYWEEMTRDAKKAQQRMRLALNNLRGYYNQSEAGERRGPGSRSRPPSAGTGWCRPESLGPRVTPTLRDPQRPPNREEAGAGRGRLNPVSFSVWI</sequence>
<accession>A0A4W2C1N1</accession>
<reference evidence="9" key="3">
    <citation type="submission" date="2025-09" db="UniProtKB">
        <authorList>
            <consortium name="Ensembl"/>
        </authorList>
    </citation>
    <scope>IDENTIFICATION</scope>
</reference>
<feature type="domain" description="MHC class I-like antigen recognition-like" evidence="8">
    <location>
        <begin position="68"/>
        <end position="158"/>
    </location>
</feature>
<comment type="subcellular location">
    <subcellularLocation>
        <location evidence="1">Membrane</location>
        <topology evidence="1">Single-pass membrane protein</topology>
    </subcellularLocation>
</comment>
<dbReference type="Pfam" id="PF00129">
    <property type="entry name" value="MHC_I"/>
    <property type="match status" value="1"/>
</dbReference>
<evidence type="ECO:0000256" key="1">
    <source>
        <dbReference type="ARBA" id="ARBA00004167"/>
    </source>
</evidence>
<name>A0A4W2C1N1_BOBOX</name>
<dbReference type="PANTHER" id="PTHR16675:SF251">
    <property type="entry name" value="HLA CLASS I HISTOCOMPATIBILITY ANTIGEN, C ALPHA CHAIN"/>
    <property type="match status" value="1"/>
</dbReference>
<evidence type="ECO:0000256" key="4">
    <source>
        <dbReference type="ARBA" id="ARBA00023136"/>
    </source>
</evidence>
<keyword evidence="3" id="KW-0391">Immunity</keyword>
<proteinExistence type="predicted"/>
<evidence type="ECO:0000256" key="7">
    <source>
        <dbReference type="SAM" id="SignalP"/>
    </source>
</evidence>
<evidence type="ECO:0000256" key="5">
    <source>
        <dbReference type="ARBA" id="ARBA00023180"/>
    </source>
</evidence>
<keyword evidence="5" id="KW-0325">Glycoprotein</keyword>
<evidence type="ECO:0000256" key="6">
    <source>
        <dbReference type="SAM" id="MobiDB-lite"/>
    </source>
</evidence>
<dbReference type="InterPro" id="IPR011161">
    <property type="entry name" value="MHC_I-like_Ag-recog"/>
</dbReference>
<dbReference type="InterPro" id="IPR037055">
    <property type="entry name" value="MHC_I-like_Ag-recog_sf"/>
</dbReference>